<evidence type="ECO:0000256" key="4">
    <source>
        <dbReference type="ARBA" id="ARBA00023002"/>
    </source>
</evidence>
<gene>
    <name evidence="6" type="ORF">BN970_04248</name>
</gene>
<keyword evidence="2" id="KW-0285">Flavoprotein</keyword>
<reference evidence="6 7" key="1">
    <citation type="submission" date="2015-03" db="EMBL/GenBank/DDBJ databases">
        <authorList>
            <person name="Murphy D."/>
        </authorList>
    </citation>
    <scope>NUCLEOTIDE SEQUENCE [LARGE SCALE GENOMIC DNA]</scope>
    <source>
        <strain evidence="6 7">D16</strain>
    </source>
</reference>
<dbReference type="Pfam" id="PF00890">
    <property type="entry name" value="FAD_binding_2"/>
    <property type="match status" value="1"/>
</dbReference>
<dbReference type="PANTHER" id="PTHR43400">
    <property type="entry name" value="FUMARATE REDUCTASE"/>
    <property type="match status" value="1"/>
</dbReference>
<dbReference type="SUPFAM" id="SSF51905">
    <property type="entry name" value="FAD/NAD(P)-binding domain"/>
    <property type="match status" value="1"/>
</dbReference>
<dbReference type="EMBL" id="CTEF01000003">
    <property type="protein sequence ID" value="CQD18976.1"/>
    <property type="molecule type" value="Genomic_DNA"/>
</dbReference>
<name>A0A0U1DND4_9MYCO</name>
<evidence type="ECO:0000313" key="6">
    <source>
        <dbReference type="EMBL" id="CQD18976.1"/>
    </source>
</evidence>
<comment type="cofactor">
    <cofactor evidence="1">
        <name>FAD</name>
        <dbReference type="ChEBI" id="CHEBI:57692"/>
    </cofactor>
</comment>
<accession>A0A0U1DND4</accession>
<evidence type="ECO:0000313" key="7">
    <source>
        <dbReference type="Proteomes" id="UP000182227"/>
    </source>
</evidence>
<dbReference type="InterPro" id="IPR050315">
    <property type="entry name" value="FAD-oxidoreductase_2"/>
</dbReference>
<dbReference type="GO" id="GO:0016491">
    <property type="term" value="F:oxidoreductase activity"/>
    <property type="evidence" value="ECO:0007669"/>
    <property type="project" value="UniProtKB-KW"/>
</dbReference>
<organism evidence="6 7">
    <name type="scientific">Mycolicibacterium conceptionense</name>
    <dbReference type="NCBI Taxonomy" id="451644"/>
    <lineage>
        <taxon>Bacteria</taxon>
        <taxon>Bacillati</taxon>
        <taxon>Actinomycetota</taxon>
        <taxon>Actinomycetes</taxon>
        <taxon>Mycobacteriales</taxon>
        <taxon>Mycobacteriaceae</taxon>
        <taxon>Mycolicibacterium</taxon>
    </lineage>
</organism>
<dbReference type="InterPro" id="IPR003953">
    <property type="entry name" value="FAD-dep_OxRdtase_2_FAD-bd"/>
</dbReference>
<sequence>MYSGFTMGGLTVSLDGEVLREDGSVIDGLYAAGACASNIAQDGQGYASGVQLGEGSFFGRRAGTHAAAR</sequence>
<proteinExistence type="predicted"/>
<keyword evidence="3" id="KW-0274">FAD</keyword>
<dbReference type="InterPro" id="IPR036188">
    <property type="entry name" value="FAD/NAD-bd_sf"/>
</dbReference>
<protein>
    <submittedName>
        <fullName evidence="6">Succinate dehydrogenase/fumarate reductase flavoprotein subunit</fullName>
    </submittedName>
</protein>
<keyword evidence="4" id="KW-0560">Oxidoreductase</keyword>
<dbReference type="Gene3D" id="3.50.50.60">
    <property type="entry name" value="FAD/NAD(P)-binding domain"/>
    <property type="match status" value="1"/>
</dbReference>
<evidence type="ECO:0000256" key="1">
    <source>
        <dbReference type="ARBA" id="ARBA00001974"/>
    </source>
</evidence>
<dbReference type="Proteomes" id="UP000182227">
    <property type="component" value="Unassembled WGS sequence"/>
</dbReference>
<feature type="domain" description="FAD-dependent oxidoreductase 2 FAD-binding" evidence="5">
    <location>
        <begin position="5"/>
        <end position="38"/>
    </location>
</feature>
<dbReference type="AlphaFoldDB" id="A0A0U1DND4"/>
<evidence type="ECO:0000256" key="3">
    <source>
        <dbReference type="ARBA" id="ARBA00022827"/>
    </source>
</evidence>
<evidence type="ECO:0000256" key="2">
    <source>
        <dbReference type="ARBA" id="ARBA00022630"/>
    </source>
</evidence>
<evidence type="ECO:0000259" key="5">
    <source>
        <dbReference type="Pfam" id="PF00890"/>
    </source>
</evidence>
<dbReference type="PANTHER" id="PTHR43400:SF10">
    <property type="entry name" value="3-OXOSTEROID 1-DEHYDROGENASE"/>
    <property type="match status" value="1"/>
</dbReference>